<reference evidence="2" key="2">
    <citation type="submission" date="2021-01" db="EMBL/GenBank/DDBJ databases">
        <authorList>
            <person name="Schikora-Tamarit M.A."/>
        </authorList>
    </citation>
    <scope>NUCLEOTIDE SEQUENCE</scope>
    <source>
        <strain evidence="2">CBS6075</strain>
    </source>
</reference>
<keyword evidence="3" id="KW-1185">Reference proteome</keyword>
<dbReference type="Proteomes" id="UP000769157">
    <property type="component" value="Unassembled WGS sequence"/>
</dbReference>
<comment type="caution">
    <text evidence="2">The sequence shown here is derived from an EMBL/GenBank/DDBJ whole genome shotgun (WGS) entry which is preliminary data.</text>
</comment>
<evidence type="ECO:0008006" key="4">
    <source>
        <dbReference type="Google" id="ProtNLM"/>
    </source>
</evidence>
<dbReference type="EMBL" id="JAEUBE010000366">
    <property type="protein sequence ID" value="KAH3663786.1"/>
    <property type="molecule type" value="Genomic_DNA"/>
</dbReference>
<accession>A0A9P8T3G6</accession>
<name>A0A9P8T3G6_9ASCO</name>
<reference evidence="2" key="1">
    <citation type="journal article" date="2021" name="Open Biol.">
        <title>Shared evolutionary footprints suggest mitochondrial oxidative damage underlies multiple complex I losses in fungi.</title>
        <authorList>
            <person name="Schikora-Tamarit M.A."/>
            <person name="Marcet-Houben M."/>
            <person name="Nosek J."/>
            <person name="Gabaldon T."/>
        </authorList>
    </citation>
    <scope>NUCLEOTIDE SEQUENCE</scope>
    <source>
        <strain evidence="2">CBS6075</strain>
    </source>
</reference>
<sequence length="109" mass="12187">MASVMISLNIMALFHLLISMATIASSFSTSAVKLRATSLVKFAVSSPLYVWDEPWITIPWYRETNTQTKKVLYDSDRPAVSSLYSSGYRETRFSFTSESETSENTGAIV</sequence>
<gene>
    <name evidence="2" type="ORF">OGAPHI_005189</name>
</gene>
<dbReference type="GeneID" id="70237153"/>
<protein>
    <recommendedName>
        <fullName evidence="4">Secreted protein</fullName>
    </recommendedName>
</protein>
<evidence type="ECO:0000313" key="2">
    <source>
        <dbReference type="EMBL" id="KAH3663786.1"/>
    </source>
</evidence>
<feature type="signal peptide" evidence="1">
    <location>
        <begin position="1"/>
        <end position="26"/>
    </location>
</feature>
<keyword evidence="1" id="KW-0732">Signal</keyword>
<evidence type="ECO:0000313" key="3">
    <source>
        <dbReference type="Proteomes" id="UP000769157"/>
    </source>
</evidence>
<dbReference type="AlphaFoldDB" id="A0A9P8T3G6"/>
<organism evidence="2 3">
    <name type="scientific">Ogataea philodendri</name>
    <dbReference type="NCBI Taxonomy" id="1378263"/>
    <lineage>
        <taxon>Eukaryota</taxon>
        <taxon>Fungi</taxon>
        <taxon>Dikarya</taxon>
        <taxon>Ascomycota</taxon>
        <taxon>Saccharomycotina</taxon>
        <taxon>Pichiomycetes</taxon>
        <taxon>Pichiales</taxon>
        <taxon>Pichiaceae</taxon>
        <taxon>Ogataea</taxon>
    </lineage>
</organism>
<evidence type="ECO:0000256" key="1">
    <source>
        <dbReference type="SAM" id="SignalP"/>
    </source>
</evidence>
<proteinExistence type="predicted"/>
<dbReference type="RefSeq" id="XP_046060122.1">
    <property type="nucleotide sequence ID" value="XM_046206347.1"/>
</dbReference>
<feature type="chain" id="PRO_5040240028" description="Secreted protein" evidence="1">
    <location>
        <begin position="27"/>
        <end position="109"/>
    </location>
</feature>